<dbReference type="SMART" id="SM00487">
    <property type="entry name" value="DEXDc"/>
    <property type="match status" value="1"/>
</dbReference>
<dbReference type="RefSeq" id="WP_125228179.1">
    <property type="nucleotide sequence ID" value="NZ_RQYT01000020.1"/>
</dbReference>
<dbReference type="PROSITE" id="PS51192">
    <property type="entry name" value="HELICASE_ATP_BIND_1"/>
    <property type="match status" value="1"/>
</dbReference>
<sequence>MDRDASEWVSRITDDVIKLTWGVPALLRGRTHVASGHVLSSGIDERGEVVARIGGEGSRSHDVRVRHDQYGLSSTCSCPIGGGCKHAVAALLAVRDSRAVATTTWESVVSAMMPPATGGGRELGLEFSARGGEEDPNAILLRPLARTAQGWSRNRAAWSDLHSPYPDAGWEPRQLALLQQLLHLQGGHHPAGTATWLVLGELGPLVWPLLRRIEAAGVALLPGEGLRQVALAPEPGRLWMDAETQEDGSLRLTVDGTLGPFPDGGRRFLIGLPAHGVGELAPGGNLRLVQLEETPPEALRSLVPTPMDLRVPAEDVPRFRLLYLPTLAREGLLHTGEDLASLLPAPVLVLTLSHAERQSLRARWTFRYRSDDCSTDVPLDPGAGGASRDRGREEALIRRVAELLDRPALLAADGRLASRVELSGIAAARFATEDVPRLAAAGVVVEGDAVEEWFRRCDEAPRIVVEALETADRDWFDLHVEIRVAGRQVHLADIMMALAAGDDAMLLDDGTWFELTTPRFDRLRQLIEEARALHDPNTDGELRISPYQVGLMADLEELAIEQRHSNRWRQRVRGLLAVAAAVDVAVPDGLRAELRPYQREGLSWLARLWEAGLGGVLADDMGLGKTLQTIALLERARQRGDLDTHPVLVVAPASVVGTWAAEAARFAPELAVTTITATKARRGSRLADEVRGAHVVVTSYTLLRIEAEHYLALRWRGLVLDEAQYVKNPRSRTHQAVRDLQAPVTLVITGTPLENSLGDLWSMFALAAPGLFPHPASFAERYRRPVENDGDTAVLAELRARVRPFMLRRTKAQVVRELPPKIEQVVRVELPPAHRRAYEQRLTRERVRVLGMLDDLGRNKVAIFRALTRLRQLALDPRLVDPEAPPVTSVKIDALVDQLRELAEEGHRALVFSSFTSFLNLVREALVEEGIGHAHLDGRTRNRQERIQEFRDGTDPVFLISLKAGGVGLTLTEADYVFVLDPWWNPAAENQAVDRAHRIGQSRTVHVYRLVAGDTIEEKVLALQQRKRVLFDSVVDTGEFASGAITADDIRDLIE</sequence>
<dbReference type="InterPro" id="IPR014001">
    <property type="entry name" value="Helicase_ATP-bd"/>
</dbReference>
<keyword evidence="1" id="KW-0378">Hydrolase</keyword>
<evidence type="ECO:0000259" key="4">
    <source>
        <dbReference type="PROSITE" id="PS51192"/>
    </source>
</evidence>
<dbReference type="Pfam" id="PF04434">
    <property type="entry name" value="SWIM"/>
    <property type="match status" value="1"/>
</dbReference>
<protein>
    <submittedName>
        <fullName evidence="6">Helicase SNF2</fullName>
    </submittedName>
</protein>
<dbReference type="EMBL" id="RQYT01000020">
    <property type="protein sequence ID" value="RRD49247.1"/>
    <property type="molecule type" value="Genomic_DNA"/>
</dbReference>
<evidence type="ECO:0000259" key="5">
    <source>
        <dbReference type="PROSITE" id="PS51194"/>
    </source>
</evidence>
<feature type="domain" description="Helicase ATP-binding" evidence="4">
    <location>
        <begin position="606"/>
        <end position="770"/>
    </location>
</feature>
<dbReference type="Gene3D" id="3.40.50.10810">
    <property type="entry name" value="Tandem AAA-ATPase domain"/>
    <property type="match status" value="1"/>
</dbReference>
<dbReference type="InterPro" id="IPR027417">
    <property type="entry name" value="P-loop_NTPase"/>
</dbReference>
<keyword evidence="2" id="KW-0862">Zinc</keyword>
<dbReference type="InterPro" id="IPR007527">
    <property type="entry name" value="Znf_SWIM"/>
</dbReference>
<proteinExistence type="predicted"/>
<feature type="domain" description="SWIM-type" evidence="3">
    <location>
        <begin position="61"/>
        <end position="95"/>
    </location>
</feature>
<keyword evidence="2" id="KW-0479">Metal-binding</keyword>
<dbReference type="Proteomes" id="UP000280935">
    <property type="component" value="Unassembled WGS sequence"/>
</dbReference>
<organism evidence="6 7">
    <name type="scientific">Arachnia propionica</name>
    <dbReference type="NCBI Taxonomy" id="1750"/>
    <lineage>
        <taxon>Bacteria</taxon>
        <taxon>Bacillati</taxon>
        <taxon>Actinomycetota</taxon>
        <taxon>Actinomycetes</taxon>
        <taxon>Propionibacteriales</taxon>
        <taxon>Propionibacteriaceae</taxon>
        <taxon>Arachnia</taxon>
    </lineage>
</organism>
<evidence type="ECO:0000259" key="3">
    <source>
        <dbReference type="PROSITE" id="PS50966"/>
    </source>
</evidence>
<dbReference type="PROSITE" id="PS51194">
    <property type="entry name" value="HELICASE_CTER"/>
    <property type="match status" value="1"/>
</dbReference>
<keyword evidence="2" id="KW-0863">Zinc-finger</keyword>
<evidence type="ECO:0000256" key="2">
    <source>
        <dbReference type="PROSITE-ProRule" id="PRU00325"/>
    </source>
</evidence>
<gene>
    <name evidence="6" type="ORF">EII35_09225</name>
</gene>
<comment type="caution">
    <text evidence="6">The sequence shown here is derived from an EMBL/GenBank/DDBJ whole genome shotgun (WGS) entry which is preliminary data.</text>
</comment>
<dbReference type="Pfam" id="PF00176">
    <property type="entry name" value="SNF2-rel_dom"/>
    <property type="match status" value="1"/>
</dbReference>
<keyword evidence="6" id="KW-0347">Helicase</keyword>
<name>A0A3P1WU03_9ACTN</name>
<dbReference type="GO" id="GO:0008270">
    <property type="term" value="F:zinc ion binding"/>
    <property type="evidence" value="ECO:0007669"/>
    <property type="project" value="UniProtKB-KW"/>
</dbReference>
<dbReference type="Pfam" id="PF00271">
    <property type="entry name" value="Helicase_C"/>
    <property type="match status" value="1"/>
</dbReference>
<dbReference type="PANTHER" id="PTHR10799">
    <property type="entry name" value="SNF2/RAD54 HELICASE FAMILY"/>
    <property type="match status" value="1"/>
</dbReference>
<evidence type="ECO:0000313" key="7">
    <source>
        <dbReference type="Proteomes" id="UP000280935"/>
    </source>
</evidence>
<dbReference type="InterPro" id="IPR000330">
    <property type="entry name" value="SNF2_N"/>
</dbReference>
<dbReference type="GO" id="GO:0016787">
    <property type="term" value="F:hydrolase activity"/>
    <property type="evidence" value="ECO:0007669"/>
    <property type="project" value="UniProtKB-KW"/>
</dbReference>
<dbReference type="InterPro" id="IPR001650">
    <property type="entry name" value="Helicase_C-like"/>
</dbReference>
<dbReference type="CDD" id="cd18012">
    <property type="entry name" value="DEXQc_arch_SWI2_SNF2"/>
    <property type="match status" value="1"/>
</dbReference>
<dbReference type="CDD" id="cd18793">
    <property type="entry name" value="SF2_C_SNF"/>
    <property type="match status" value="1"/>
</dbReference>
<dbReference type="InterPro" id="IPR038718">
    <property type="entry name" value="SNF2-like_sf"/>
</dbReference>
<evidence type="ECO:0000313" key="6">
    <source>
        <dbReference type="EMBL" id="RRD49247.1"/>
    </source>
</evidence>
<dbReference type="GO" id="GO:0005524">
    <property type="term" value="F:ATP binding"/>
    <property type="evidence" value="ECO:0007669"/>
    <property type="project" value="InterPro"/>
</dbReference>
<evidence type="ECO:0000256" key="1">
    <source>
        <dbReference type="ARBA" id="ARBA00022801"/>
    </source>
</evidence>
<keyword evidence="6" id="KW-0547">Nucleotide-binding</keyword>
<dbReference type="Gene3D" id="3.40.50.300">
    <property type="entry name" value="P-loop containing nucleotide triphosphate hydrolases"/>
    <property type="match status" value="1"/>
</dbReference>
<reference evidence="6 7" key="1">
    <citation type="submission" date="2018-11" db="EMBL/GenBank/DDBJ databases">
        <title>Genomes From Bacteria Associated with the Canine Oral Cavity: a Test Case for Automated Genome-Based Taxonomic Assignment.</title>
        <authorList>
            <person name="Coil D.A."/>
            <person name="Jospin G."/>
            <person name="Darling A.E."/>
            <person name="Wallis C."/>
            <person name="Davis I.J."/>
            <person name="Harris S."/>
            <person name="Eisen J.A."/>
            <person name="Holcombe L.J."/>
            <person name="O'Flynn C."/>
        </authorList>
    </citation>
    <scope>NUCLEOTIDE SEQUENCE [LARGE SCALE GENOMIC DNA]</scope>
    <source>
        <strain evidence="6 7">OH2822_COT-296</strain>
    </source>
</reference>
<dbReference type="OrthoDB" id="9760715at2"/>
<dbReference type="GO" id="GO:0004386">
    <property type="term" value="F:helicase activity"/>
    <property type="evidence" value="ECO:0007669"/>
    <property type="project" value="UniProtKB-KW"/>
</dbReference>
<accession>A0A3P1WU03</accession>
<keyword evidence="6" id="KW-0067">ATP-binding</keyword>
<dbReference type="SMART" id="SM00490">
    <property type="entry name" value="HELICc"/>
    <property type="match status" value="1"/>
</dbReference>
<dbReference type="InterPro" id="IPR049730">
    <property type="entry name" value="SNF2/RAD54-like_C"/>
</dbReference>
<dbReference type="AlphaFoldDB" id="A0A3P1WU03"/>
<feature type="domain" description="Helicase C-terminal" evidence="5">
    <location>
        <begin position="891"/>
        <end position="1042"/>
    </location>
</feature>
<dbReference type="PROSITE" id="PS50966">
    <property type="entry name" value="ZF_SWIM"/>
    <property type="match status" value="1"/>
</dbReference>
<dbReference type="SUPFAM" id="SSF52540">
    <property type="entry name" value="P-loop containing nucleoside triphosphate hydrolases"/>
    <property type="match status" value="2"/>
</dbReference>